<evidence type="ECO:0000313" key="3">
    <source>
        <dbReference type="EMBL" id="GAX73095.1"/>
    </source>
</evidence>
<feature type="signal peptide" evidence="1">
    <location>
        <begin position="1"/>
        <end position="21"/>
    </location>
</feature>
<dbReference type="OrthoDB" id="523829at2759"/>
<feature type="chain" id="PRO_5012896981" description="Nucleotide-diphospho-sugar transferase domain-containing protein" evidence="1">
    <location>
        <begin position="22"/>
        <end position="913"/>
    </location>
</feature>
<comment type="caution">
    <text evidence="3">The sequence shown here is derived from an EMBL/GenBank/DDBJ whole genome shotgun (WGS) entry which is preliminary data.</text>
</comment>
<evidence type="ECO:0000259" key="2">
    <source>
        <dbReference type="Pfam" id="PF03407"/>
    </source>
</evidence>
<organism evidence="3 4">
    <name type="scientific">Chlamydomonas eustigma</name>
    <dbReference type="NCBI Taxonomy" id="1157962"/>
    <lineage>
        <taxon>Eukaryota</taxon>
        <taxon>Viridiplantae</taxon>
        <taxon>Chlorophyta</taxon>
        <taxon>core chlorophytes</taxon>
        <taxon>Chlorophyceae</taxon>
        <taxon>CS clade</taxon>
        <taxon>Chlamydomonadales</taxon>
        <taxon>Chlamydomonadaceae</taxon>
        <taxon>Chlamydomonas</taxon>
    </lineage>
</organism>
<dbReference type="Proteomes" id="UP000232323">
    <property type="component" value="Unassembled WGS sequence"/>
</dbReference>
<evidence type="ECO:0000256" key="1">
    <source>
        <dbReference type="SAM" id="SignalP"/>
    </source>
</evidence>
<dbReference type="InterPro" id="IPR052636">
    <property type="entry name" value="UDP-D-xylose:L-fucose_XylT"/>
</dbReference>
<dbReference type="PANTHER" id="PTHR47032:SF1">
    <property type="entry name" value="UDP-D-XYLOSE:L-FUCOSE ALPHA-1,3-D-XYLOSYLTRANSFERASE-RELATED"/>
    <property type="match status" value="1"/>
</dbReference>
<keyword evidence="1" id="KW-0732">Signal</keyword>
<gene>
    <name evidence="3" type="ORF">CEUSTIGMA_g548.t1</name>
</gene>
<dbReference type="EMBL" id="BEGY01000002">
    <property type="protein sequence ID" value="GAX73095.1"/>
    <property type="molecule type" value="Genomic_DNA"/>
</dbReference>
<accession>A0A250WQH1</accession>
<name>A0A250WQH1_9CHLO</name>
<feature type="domain" description="Nucleotide-diphospho-sugar transferase" evidence="2">
    <location>
        <begin position="134"/>
        <end position="192"/>
    </location>
</feature>
<protein>
    <recommendedName>
        <fullName evidence="2">Nucleotide-diphospho-sugar transferase domain-containing protein</fullName>
    </recommendedName>
</protein>
<dbReference type="GO" id="GO:0005794">
    <property type="term" value="C:Golgi apparatus"/>
    <property type="evidence" value="ECO:0007669"/>
    <property type="project" value="TreeGrafter"/>
</dbReference>
<dbReference type="InterPro" id="IPR005069">
    <property type="entry name" value="Nucl-diP-sugar_transferase"/>
</dbReference>
<dbReference type="AlphaFoldDB" id="A0A250WQH1"/>
<reference evidence="3 4" key="1">
    <citation type="submission" date="2017-08" db="EMBL/GenBank/DDBJ databases">
        <title>Acidophilic green algal genome provides insights into adaptation to an acidic environment.</title>
        <authorList>
            <person name="Hirooka S."/>
            <person name="Hirose Y."/>
            <person name="Kanesaki Y."/>
            <person name="Higuchi S."/>
            <person name="Fujiwara T."/>
            <person name="Onuma R."/>
            <person name="Era A."/>
            <person name="Ohbayashi R."/>
            <person name="Uzuka A."/>
            <person name="Nozaki H."/>
            <person name="Yoshikawa H."/>
            <person name="Miyagishima S.Y."/>
        </authorList>
    </citation>
    <scope>NUCLEOTIDE SEQUENCE [LARGE SCALE GENOMIC DNA]</scope>
    <source>
        <strain evidence="3 4">NIES-2499</strain>
    </source>
</reference>
<proteinExistence type="predicted"/>
<sequence>MCWRPSSTWLLLLLLSISASTNQHPYIMPQPPPPTSLSEYASSGIIKPHTGQVNDLQGLRSALASCSFRGEVILITTSETYVDAAAQTIGMLRRFGIAHFLVLATTEAGCQGFMSLVLEDTCCVWYNISLPEVNHVAQHGFSNHRRLMHLRLRLAARILRLRYNILFLDTDIIIFDDPYKYFKAYPFNETNIFFDGSFLSPNIGIMYVQNVAPDGPVAWIFAESVDRTLRWGEDHEYIMKKSNPKITNFQHAMWDQPNFGDALLSAILGRPVFMNSWFFHEKWAAHHSHIINNNKTYRAMPSSKHIQDVSRSKEFSFDSIDLYHPFTGGVWPEELSGQPFPTQRGNFSEALQQDLRADGGPMWPDPEDPACNGIPQLFDMTLSTGRRLQQTLLSARESLVGDEAKNVHDPPSLVLHHDQKLEDKHVQPVLRQGKFSIQLDHDEGASGRWNRMHNIDGVLDASKQLETKGKHDERFVRRLHLLTSATQGQEYNDAQLWEAGSVGGGVQGHHATGHQGNIKSIWTLLSGYPLSSRTSTARGYSEGLRSKRLLLRSNSSQHERDMHGVVPAVGCPGRGKPERASQLPHWFSTSWSHSMHDARSSWNCSVVPPTQVLGHILFLPYDKKIYKNVLKMAYGWYNWTVSNATKAGHVYFSSTVTTPVPKVLAASDILVDHLSSMGAVQFIVSLRALFTAARISQRALAWPALPCTSLHRLILEMHGLKELKRNHEKFYHQSSAVHVTVVEKPGMCIWSDYFFAGCLDNGVGLLPPEFQHLLSTLPADMARQNLDNTVDISATSSVPSPSQARNLLTSELDFQLNGEVGGPSDEIKADIYSRDPVRFGDKIEDSRKRILQEGQSWNVSISKTSFEFRVASLFDLPVVYLDKIPDIATSPSDITDLSSMVRFPSDCYAVSLH</sequence>
<dbReference type="PANTHER" id="PTHR47032">
    <property type="entry name" value="UDP-D-XYLOSE:L-FUCOSE ALPHA-1,3-D-XYLOSYLTRANSFERASE-RELATED"/>
    <property type="match status" value="1"/>
</dbReference>
<keyword evidence="4" id="KW-1185">Reference proteome</keyword>
<evidence type="ECO:0000313" key="4">
    <source>
        <dbReference type="Proteomes" id="UP000232323"/>
    </source>
</evidence>
<dbReference type="GO" id="GO:0016757">
    <property type="term" value="F:glycosyltransferase activity"/>
    <property type="evidence" value="ECO:0007669"/>
    <property type="project" value="TreeGrafter"/>
</dbReference>
<dbReference type="Pfam" id="PF03407">
    <property type="entry name" value="Nucleotid_trans"/>
    <property type="match status" value="1"/>
</dbReference>